<evidence type="ECO:0000256" key="1">
    <source>
        <dbReference type="ARBA" id="ARBA00007569"/>
    </source>
</evidence>
<dbReference type="InterPro" id="IPR037232">
    <property type="entry name" value="NADH_quin_OxRdtase_su_C/D-like"/>
</dbReference>
<dbReference type="Gene3D" id="3.30.460.80">
    <property type="entry name" value="NADH:ubiquinone oxidoreductase, 30kDa subunit"/>
    <property type="match status" value="1"/>
</dbReference>
<dbReference type="Proteomes" id="UP000177230">
    <property type="component" value="Unassembled WGS sequence"/>
</dbReference>
<proteinExistence type="inferred from homology"/>
<evidence type="ECO:0000259" key="5">
    <source>
        <dbReference type="Pfam" id="PF00329"/>
    </source>
</evidence>
<dbReference type="PROSITE" id="PS00542">
    <property type="entry name" value="COMPLEX1_30K"/>
    <property type="match status" value="1"/>
</dbReference>
<dbReference type="PANTHER" id="PTHR10884">
    <property type="entry name" value="NADH DEHYDROGENASE UBIQUINONE IRON-SULFUR PROTEIN 3"/>
    <property type="match status" value="1"/>
</dbReference>
<keyword evidence="2 3" id="KW-0813">Transport</keyword>
<evidence type="ECO:0000256" key="4">
    <source>
        <dbReference type="RuleBase" id="RU003582"/>
    </source>
</evidence>
<comment type="similarity">
    <text evidence="1 3">Belongs to the complex I 30 kDa subunit family.</text>
</comment>
<dbReference type="AlphaFoldDB" id="A0A1F5R7C9"/>
<dbReference type="Pfam" id="PF00329">
    <property type="entry name" value="Complex1_30kDa"/>
    <property type="match status" value="1"/>
</dbReference>
<evidence type="ECO:0000256" key="2">
    <source>
        <dbReference type="ARBA" id="ARBA00022448"/>
    </source>
</evidence>
<dbReference type="GO" id="GO:0008137">
    <property type="term" value="F:NADH dehydrogenase (ubiquinone) activity"/>
    <property type="evidence" value="ECO:0007669"/>
    <property type="project" value="InterPro"/>
</dbReference>
<gene>
    <name evidence="6" type="ORF">A2024_02425</name>
</gene>
<sequence length="153" mass="17808">MTFEEIKKILEENLKGKIKELINPFPRRMTLWVDRADAVEACRVLKEKAGFYHLSTITGRDTGDKLEALYHFAQNGMALMLRLQTDRNNPVLPTTIAVYPGAIFYEREVHDLVGINFEGHPDMRPLVLPDDWPQGIYPLRKDWHYNREKGVIE</sequence>
<dbReference type="InterPro" id="IPR020396">
    <property type="entry name" value="NADH_UbQ_OxRdtase_CS"/>
</dbReference>
<dbReference type="EC" id="7.1.1.-" evidence="4"/>
<keyword evidence="4" id="KW-0874">Quinone</keyword>
<comment type="caution">
    <text evidence="6">The sequence shown here is derived from an EMBL/GenBank/DDBJ whole genome shotgun (WGS) entry which is preliminary data.</text>
</comment>
<dbReference type="GO" id="GO:0048038">
    <property type="term" value="F:quinone binding"/>
    <property type="evidence" value="ECO:0007669"/>
    <property type="project" value="UniProtKB-KW"/>
</dbReference>
<keyword evidence="3" id="KW-1278">Translocase</keyword>
<name>A0A1F5R7C9_9BACT</name>
<dbReference type="EMBL" id="MFFM01000039">
    <property type="protein sequence ID" value="OGF10360.1"/>
    <property type="molecule type" value="Genomic_DNA"/>
</dbReference>
<dbReference type="GO" id="GO:0016651">
    <property type="term" value="F:oxidoreductase activity, acting on NAD(P)H"/>
    <property type="evidence" value="ECO:0007669"/>
    <property type="project" value="InterPro"/>
</dbReference>
<protein>
    <recommendedName>
        <fullName evidence="4">NADH-quinone oxidoreductase</fullName>
        <ecNumber evidence="4">7.1.1.-</ecNumber>
    </recommendedName>
</protein>
<dbReference type="SUPFAM" id="SSF143243">
    <property type="entry name" value="Nqo5-like"/>
    <property type="match status" value="1"/>
</dbReference>
<evidence type="ECO:0000313" key="7">
    <source>
        <dbReference type="Proteomes" id="UP000177230"/>
    </source>
</evidence>
<dbReference type="PANTHER" id="PTHR10884:SF14">
    <property type="entry name" value="NADH DEHYDROGENASE [UBIQUINONE] IRON-SULFUR PROTEIN 3, MITOCHONDRIAL"/>
    <property type="match status" value="1"/>
</dbReference>
<comment type="function">
    <text evidence="4">NDH-1 shuttles electrons from NADH, via FMN and iron-sulfur (Fe-S) centers, to quinones in the respiratory chain.</text>
</comment>
<evidence type="ECO:0000313" key="6">
    <source>
        <dbReference type="EMBL" id="OGF10360.1"/>
    </source>
</evidence>
<evidence type="ECO:0000256" key="3">
    <source>
        <dbReference type="RuleBase" id="RU003456"/>
    </source>
</evidence>
<comment type="catalytic activity">
    <reaction evidence="4">
        <text>a quinone + NADH + 5 H(+)(in) = a quinol + NAD(+) + 4 H(+)(out)</text>
        <dbReference type="Rhea" id="RHEA:57888"/>
        <dbReference type="ChEBI" id="CHEBI:15378"/>
        <dbReference type="ChEBI" id="CHEBI:24646"/>
        <dbReference type="ChEBI" id="CHEBI:57540"/>
        <dbReference type="ChEBI" id="CHEBI:57945"/>
        <dbReference type="ChEBI" id="CHEBI:132124"/>
    </reaction>
</comment>
<reference evidence="6 7" key="1">
    <citation type="journal article" date="2016" name="Nat. Commun.">
        <title>Thousands of microbial genomes shed light on interconnected biogeochemical processes in an aquifer system.</title>
        <authorList>
            <person name="Anantharaman K."/>
            <person name="Brown C.T."/>
            <person name="Hug L.A."/>
            <person name="Sharon I."/>
            <person name="Castelle C.J."/>
            <person name="Probst A.J."/>
            <person name="Thomas B.C."/>
            <person name="Singh A."/>
            <person name="Wilkins M.J."/>
            <person name="Karaoz U."/>
            <person name="Brodie E.L."/>
            <person name="Williams K.H."/>
            <person name="Hubbard S.S."/>
            <person name="Banfield J.F."/>
        </authorList>
    </citation>
    <scope>NUCLEOTIDE SEQUENCE [LARGE SCALE GENOMIC DNA]</scope>
</reference>
<organism evidence="6 7">
    <name type="scientific">Candidatus Edwardsbacteria bacterium GWF2_54_11</name>
    <dbReference type="NCBI Taxonomy" id="1817851"/>
    <lineage>
        <taxon>Bacteria</taxon>
        <taxon>Candidatus Edwardsiibacteriota</taxon>
    </lineage>
</organism>
<accession>A0A1F5R7C9</accession>
<keyword evidence="3" id="KW-0520">NAD</keyword>
<dbReference type="InterPro" id="IPR001268">
    <property type="entry name" value="NADH_UbQ_OxRdtase_30kDa_su"/>
</dbReference>
<feature type="domain" description="NADH:ubiquinone oxidoreductase 30kDa subunit" evidence="5">
    <location>
        <begin position="31"/>
        <end position="147"/>
    </location>
</feature>